<evidence type="ECO:0000256" key="6">
    <source>
        <dbReference type="ARBA" id="ARBA00023136"/>
    </source>
</evidence>
<proteinExistence type="inferred from homology"/>
<keyword evidence="5 7" id="KW-1133">Transmembrane helix</keyword>
<feature type="transmembrane region" description="Helical" evidence="7">
    <location>
        <begin position="328"/>
        <end position="351"/>
    </location>
</feature>
<dbReference type="InterPro" id="IPR050545">
    <property type="entry name" value="Mycobact_MmpL"/>
</dbReference>
<evidence type="ECO:0000313" key="9">
    <source>
        <dbReference type="EMBL" id="MFM1722952.1"/>
    </source>
</evidence>
<keyword evidence="3" id="KW-1003">Cell membrane</keyword>
<feature type="transmembrane region" description="Helical" evidence="7">
    <location>
        <begin position="21"/>
        <end position="40"/>
    </location>
</feature>
<feature type="transmembrane region" description="Helical" evidence="7">
    <location>
        <begin position="219"/>
        <end position="240"/>
    </location>
</feature>
<dbReference type="Pfam" id="PF03176">
    <property type="entry name" value="MMPL"/>
    <property type="match status" value="2"/>
</dbReference>
<evidence type="ECO:0000256" key="4">
    <source>
        <dbReference type="ARBA" id="ARBA00022692"/>
    </source>
</evidence>
<dbReference type="InterPro" id="IPR000731">
    <property type="entry name" value="SSD"/>
</dbReference>
<sequence length="742" mass="77626">MTRVESSGDTPPGTAPRVRRGWPVFTVVAIAIVAFILGGLGGSFQGKLAEVQKNDNASYLPGSAESTIVANESAKFLKVETIPGAVVFHRDSGLTDADKAAIDQARVSMASVEGVDADGVTPTQISKDGTTASVFVPLIAKQDGTTVQGNDLAAAEQDVIDAAQNAVPSDLEVLPAGPGGLLVAFIDAFEGLDSTLLGVALLVVILILLVVYRSPILWFFPLFSALLALGLSSMVIYLLADHEILTLTGQSQGILFVLVIGAGTDYALLLIARYREELHFHDNRFDAMIKAWRESAPAITASAVTVILGLLCLGFSQLNSNKSLGPVAAIGIACTYLVMMTFLPVVLSAVGRWVFWPRKPRTDGATDLATHGLWGRIADLVGRRDRPAWIGATALLAILFAVGIGSLQTSGLTATENFTNEPDAVRGQALYDANFDQGAGAPAVVTTNATSVDAVIAAAGGVEGVRQGPGSVCVQVDVEKVKALLQNSGGNPAQQLPPGCPPSLLNVAPIDGRTIVNVALADSYDSPEALETVERLRDTLHAVPGADALVGGSSAATLDVQTASVHDRNLIIPIVLVVIFIVLALLLRALLTPLILIATVVLSFAATLGVCGFFFTHVFHFAGADQSFPLFAFVFLVALGIDYNIFLMTRVREETVTHGTRAGVLRGLAVTGGVITSAGIVLAGTFAVLGVLPLVFLAEVGFAVAFGVLLDTIVVRSVLVPALSHDIGRKIWWPSTLARAEN</sequence>
<dbReference type="SUPFAM" id="SSF82866">
    <property type="entry name" value="Multidrug efflux transporter AcrB transmembrane domain"/>
    <property type="match status" value="2"/>
</dbReference>
<dbReference type="PANTHER" id="PTHR33406:SF6">
    <property type="entry name" value="MEMBRANE PROTEIN YDGH-RELATED"/>
    <property type="match status" value="1"/>
</dbReference>
<evidence type="ECO:0000256" key="3">
    <source>
        <dbReference type="ARBA" id="ARBA00022475"/>
    </source>
</evidence>
<evidence type="ECO:0000259" key="8">
    <source>
        <dbReference type="PROSITE" id="PS50156"/>
    </source>
</evidence>
<feature type="domain" description="SSD" evidence="8">
    <location>
        <begin position="219"/>
        <end position="349"/>
    </location>
</feature>
<comment type="subcellular location">
    <subcellularLocation>
        <location evidence="1">Cell membrane</location>
        <topology evidence="1">Multi-pass membrane protein</topology>
    </subcellularLocation>
</comment>
<dbReference type="PROSITE" id="PS50156">
    <property type="entry name" value="SSD"/>
    <property type="match status" value="2"/>
</dbReference>
<feature type="transmembrane region" description="Helical" evidence="7">
    <location>
        <begin position="570"/>
        <end position="587"/>
    </location>
</feature>
<feature type="transmembrane region" description="Helical" evidence="7">
    <location>
        <begin position="388"/>
        <end position="407"/>
    </location>
</feature>
<dbReference type="PANTHER" id="PTHR33406">
    <property type="entry name" value="MEMBRANE PROTEIN MJ1562-RELATED"/>
    <property type="match status" value="1"/>
</dbReference>
<keyword evidence="10" id="KW-1185">Reference proteome</keyword>
<feature type="transmembrane region" description="Helical" evidence="7">
    <location>
        <begin position="594"/>
        <end position="615"/>
    </location>
</feature>
<dbReference type="Gene3D" id="1.20.1640.10">
    <property type="entry name" value="Multidrug efflux transporter AcrB transmembrane domain"/>
    <property type="match status" value="2"/>
</dbReference>
<feature type="domain" description="SSD" evidence="8">
    <location>
        <begin position="597"/>
        <end position="725"/>
    </location>
</feature>
<feature type="transmembrane region" description="Helical" evidence="7">
    <location>
        <begin position="668"/>
        <end position="696"/>
    </location>
</feature>
<comment type="similarity">
    <text evidence="2">Belongs to the resistance-nodulation-cell division (RND) (TC 2.A.6) family. MmpL subfamily.</text>
</comment>
<dbReference type="EMBL" id="JBDLNV010000002">
    <property type="protein sequence ID" value="MFM1722952.1"/>
    <property type="molecule type" value="Genomic_DNA"/>
</dbReference>
<feature type="transmembrane region" description="Helical" evidence="7">
    <location>
        <begin position="252"/>
        <end position="274"/>
    </location>
</feature>
<evidence type="ECO:0000313" key="10">
    <source>
        <dbReference type="Proteomes" id="UP001629745"/>
    </source>
</evidence>
<comment type="caution">
    <text evidence="9">The sequence shown here is derived from an EMBL/GenBank/DDBJ whole genome shotgun (WGS) entry which is preliminary data.</text>
</comment>
<reference evidence="9 10" key="1">
    <citation type="submission" date="2023-11" db="EMBL/GenBank/DDBJ databases">
        <authorList>
            <person name="Val-Calvo J."/>
            <person name="Scortti M."/>
            <person name="Vazquez-Boland J."/>
        </authorList>
    </citation>
    <scope>NUCLEOTIDE SEQUENCE [LARGE SCALE GENOMIC DNA]</scope>
    <source>
        <strain evidence="9 10">PAM 2766</strain>
    </source>
</reference>
<feature type="transmembrane region" description="Helical" evidence="7">
    <location>
        <begin position="195"/>
        <end position="212"/>
    </location>
</feature>
<name>A0ABW9FBQ0_9NOCA</name>
<organism evidence="9 10">
    <name type="scientific">Rhodococcus parequi</name>
    <dbReference type="NCBI Taxonomy" id="3137122"/>
    <lineage>
        <taxon>Bacteria</taxon>
        <taxon>Bacillati</taxon>
        <taxon>Actinomycetota</taxon>
        <taxon>Actinomycetes</taxon>
        <taxon>Mycobacteriales</taxon>
        <taxon>Nocardiaceae</taxon>
        <taxon>Rhodococcus</taxon>
    </lineage>
</organism>
<keyword evidence="4 7" id="KW-0812">Transmembrane</keyword>
<accession>A0ABW9FBQ0</accession>
<keyword evidence="6 7" id="KW-0472">Membrane</keyword>
<evidence type="ECO:0000256" key="5">
    <source>
        <dbReference type="ARBA" id="ARBA00022989"/>
    </source>
</evidence>
<evidence type="ECO:0000256" key="7">
    <source>
        <dbReference type="SAM" id="Phobius"/>
    </source>
</evidence>
<dbReference type="Proteomes" id="UP001629745">
    <property type="component" value="Unassembled WGS sequence"/>
</dbReference>
<dbReference type="InterPro" id="IPR004869">
    <property type="entry name" value="MMPL_dom"/>
</dbReference>
<gene>
    <name evidence="9" type="ORF">ABEU20_001512</name>
</gene>
<evidence type="ECO:0000256" key="1">
    <source>
        <dbReference type="ARBA" id="ARBA00004651"/>
    </source>
</evidence>
<evidence type="ECO:0000256" key="2">
    <source>
        <dbReference type="ARBA" id="ARBA00010157"/>
    </source>
</evidence>
<feature type="transmembrane region" description="Helical" evidence="7">
    <location>
        <begin position="295"/>
        <end position="316"/>
    </location>
</feature>
<protein>
    <submittedName>
        <fullName evidence="9">MMPL family transporter</fullName>
    </submittedName>
</protein>
<feature type="transmembrane region" description="Helical" evidence="7">
    <location>
        <begin position="627"/>
        <end position="647"/>
    </location>
</feature>
<dbReference type="RefSeq" id="WP_420163523.1">
    <property type="nucleotide sequence ID" value="NZ_JBDLNV010000002.1"/>
</dbReference>